<feature type="coiled-coil region" evidence="1">
    <location>
        <begin position="58"/>
        <end position="85"/>
    </location>
</feature>
<keyword evidence="1" id="KW-0175">Coiled coil</keyword>
<evidence type="ECO:0000313" key="3">
    <source>
        <dbReference type="EMBL" id="STQ88555.1"/>
    </source>
</evidence>
<protein>
    <submittedName>
        <fullName evidence="2">Uncharacterized protein</fullName>
    </submittedName>
</protein>
<dbReference type="RefSeq" id="WP_115056568.1">
    <property type="nucleotide sequence ID" value="NZ_UGJF01000001.1"/>
</dbReference>
<proteinExistence type="predicted"/>
<evidence type="ECO:0000256" key="1">
    <source>
        <dbReference type="SAM" id="Coils"/>
    </source>
</evidence>
<accession>A0A377PXN5</accession>
<dbReference type="EMBL" id="UGJF01000001">
    <property type="protein sequence ID" value="STQ87260.1"/>
    <property type="molecule type" value="Genomic_DNA"/>
</dbReference>
<evidence type="ECO:0000313" key="4">
    <source>
        <dbReference type="Proteomes" id="UP000255269"/>
    </source>
</evidence>
<dbReference type="EMBL" id="UGJF01000001">
    <property type="protein sequence ID" value="STQ88555.1"/>
    <property type="molecule type" value="Genomic_DNA"/>
</dbReference>
<reference evidence="2 4" key="1">
    <citation type="submission" date="2018-06" db="EMBL/GenBank/DDBJ databases">
        <authorList>
            <consortium name="Pathogen Informatics"/>
            <person name="Doyle S."/>
        </authorList>
    </citation>
    <scope>NUCLEOTIDE SEQUENCE [LARGE SCALE GENOMIC DNA]</scope>
    <source>
        <strain evidence="2 4">NCTC13156</strain>
    </source>
</reference>
<dbReference type="AlphaFoldDB" id="A0A377PXN5"/>
<gene>
    <name evidence="2" type="ORF">NCTC13156_00069</name>
    <name evidence="3" type="ORF">NCTC13156_01398</name>
</gene>
<sequence length="134" mass="14598">MSNNPNSVVVWGGGANQPLINSLNTLNTLKNSNPKELARKLNKIQNSNQLDLNHLNELKDSRLDLIQLESKIQDLKNLNQLKESKYPNKIQIKSSKTTLSKIGISIIASVLLSQNLVAADIANNALPAGGKFDG</sequence>
<dbReference type="Proteomes" id="UP000255269">
    <property type="component" value="Unassembled WGS sequence"/>
</dbReference>
<organism evidence="2 4">
    <name type="scientific">Helicobacter pullorum</name>
    <dbReference type="NCBI Taxonomy" id="35818"/>
    <lineage>
        <taxon>Bacteria</taxon>
        <taxon>Pseudomonadati</taxon>
        <taxon>Campylobacterota</taxon>
        <taxon>Epsilonproteobacteria</taxon>
        <taxon>Campylobacterales</taxon>
        <taxon>Helicobacteraceae</taxon>
        <taxon>Helicobacter</taxon>
    </lineage>
</organism>
<name>A0A377PXN5_9HELI</name>
<evidence type="ECO:0000313" key="2">
    <source>
        <dbReference type="EMBL" id="STQ87260.1"/>
    </source>
</evidence>